<feature type="domain" description="Adenylosuccinate lyase PurB C-terminal" evidence="15">
    <location>
        <begin position="352"/>
        <end position="467"/>
    </location>
</feature>
<gene>
    <name evidence="16" type="primary">purB</name>
    <name evidence="16" type="ORF">GCM10023093_29290</name>
</gene>
<dbReference type="GO" id="GO:0016829">
    <property type="term" value="F:lyase activity"/>
    <property type="evidence" value="ECO:0007669"/>
    <property type="project" value="UniProtKB-KW"/>
</dbReference>
<dbReference type="NCBIfam" id="NF006764">
    <property type="entry name" value="PRK09285.1"/>
    <property type="match status" value="1"/>
</dbReference>
<comment type="catalytic activity">
    <reaction evidence="11">
        <text>N(6)-(1,2-dicarboxyethyl)-AMP = fumarate + AMP</text>
        <dbReference type="Rhea" id="RHEA:16853"/>
        <dbReference type="ChEBI" id="CHEBI:29806"/>
        <dbReference type="ChEBI" id="CHEBI:57567"/>
        <dbReference type="ChEBI" id="CHEBI:456215"/>
        <dbReference type="EC" id="4.3.2.2"/>
    </reaction>
    <physiologicalReaction direction="left-to-right" evidence="11">
        <dbReference type="Rhea" id="RHEA:16854"/>
    </physiologicalReaction>
</comment>
<evidence type="ECO:0000256" key="4">
    <source>
        <dbReference type="ARBA" id="ARBA00012339"/>
    </source>
</evidence>
<dbReference type="Gene3D" id="1.10.275.10">
    <property type="entry name" value="Fumarase/aspartase (N-terminal domain)"/>
    <property type="match status" value="1"/>
</dbReference>
<accession>A0ABP8NQX0</accession>
<dbReference type="PROSITE" id="PS00163">
    <property type="entry name" value="FUMARATE_LYASES"/>
    <property type="match status" value="1"/>
</dbReference>
<dbReference type="PANTHER" id="PTHR43411:SF1">
    <property type="entry name" value="ADENYLOSUCCINATE LYASE"/>
    <property type="match status" value="1"/>
</dbReference>
<organism evidence="16 17">
    <name type="scientific">Nemorincola caseinilytica</name>
    <dbReference type="NCBI Taxonomy" id="2054315"/>
    <lineage>
        <taxon>Bacteria</taxon>
        <taxon>Pseudomonadati</taxon>
        <taxon>Bacteroidota</taxon>
        <taxon>Chitinophagia</taxon>
        <taxon>Chitinophagales</taxon>
        <taxon>Chitinophagaceae</taxon>
        <taxon>Nemorincola</taxon>
    </lineage>
</organism>
<dbReference type="EC" id="4.3.2.2" evidence="4 12"/>
<dbReference type="InterPro" id="IPR020557">
    <property type="entry name" value="Fumarate_lyase_CS"/>
</dbReference>
<dbReference type="InterPro" id="IPR024083">
    <property type="entry name" value="Fumarase/histidase_N"/>
</dbReference>
<dbReference type="EMBL" id="BAABFA010000024">
    <property type="protein sequence ID" value="GAA4469584.1"/>
    <property type="molecule type" value="Genomic_DNA"/>
</dbReference>
<feature type="domain" description="Fumarate lyase N-terminal" evidence="14">
    <location>
        <begin position="86"/>
        <end position="333"/>
    </location>
</feature>
<evidence type="ECO:0000256" key="5">
    <source>
        <dbReference type="ARBA" id="ARBA00017058"/>
    </source>
</evidence>
<proteinExistence type="inferred from homology"/>
<keyword evidence="17" id="KW-1185">Reference proteome</keyword>
<evidence type="ECO:0000256" key="10">
    <source>
        <dbReference type="ARBA" id="ARBA00030717"/>
    </source>
</evidence>
<keyword evidence="6 13" id="KW-0658">Purine biosynthesis</keyword>
<evidence type="ECO:0000259" key="14">
    <source>
        <dbReference type="Pfam" id="PF00206"/>
    </source>
</evidence>
<evidence type="ECO:0000256" key="8">
    <source>
        <dbReference type="ARBA" id="ARBA00024477"/>
    </source>
</evidence>
<dbReference type="InterPro" id="IPR022761">
    <property type="entry name" value="Fumarate_lyase_N"/>
</dbReference>
<protein>
    <recommendedName>
        <fullName evidence="5 12">Adenylosuccinate lyase</fullName>
        <shortName evidence="13">ASL</shortName>
        <ecNumber evidence="4 12">4.3.2.2</ecNumber>
    </recommendedName>
    <alternativeName>
        <fullName evidence="10 13">Adenylosuccinase</fullName>
    </alternativeName>
</protein>
<sequence length="473" mass="53819">MGVEISVRMMVKVIINPALTIFAPMELNALSAISPIDGRYRSQLATLAPYFSEYGLIKYRVRVEVEYFLFLAEKKVIKLPAGLKPAKLRSIYQQFTEEDAAHIKKTERTTNHDVKAVEYFLKEKLEAMGAGDSVEWIHFGLTSQDINNTAVPLLWKEAMEEEFLPLLLNMHLHLYHLAQEWQGIPMLARTHGQPASPTTLGKEFMVFVERLEGQIDQLLNIPFAAKFGGATGNFNAHHIAFPGMDWVRFGNDFVEKKLGLERMQYTTQIEHYDNLAAQFDTLKRINTILIDLCRDVWQYISMEYFRQKVKAGEIGSSAMPHKVNPIDFENAEGNLGIANALYEHLAAKLPISRLQRDLTDSTVLRNIGVPMAHSYLALRSIEKGLGKLLLNKDKMTEDLERNWAVVAEAIQTVLRRENYPKPYEALKELTRGKASINKQDIHTFIDTLKVSAKVKKELKAITPHNYTGVDLAY</sequence>
<evidence type="ECO:0000256" key="3">
    <source>
        <dbReference type="ARBA" id="ARBA00008273"/>
    </source>
</evidence>
<dbReference type="SUPFAM" id="SSF48557">
    <property type="entry name" value="L-aspartase-like"/>
    <property type="match status" value="1"/>
</dbReference>
<dbReference type="InterPro" id="IPR047136">
    <property type="entry name" value="PurB_bact"/>
</dbReference>
<evidence type="ECO:0000256" key="7">
    <source>
        <dbReference type="ARBA" id="ARBA00023239"/>
    </source>
</evidence>
<evidence type="ECO:0000313" key="17">
    <source>
        <dbReference type="Proteomes" id="UP001500067"/>
    </source>
</evidence>
<comment type="caution">
    <text evidence="16">The sequence shown here is derived from an EMBL/GenBank/DDBJ whole genome shotgun (WGS) entry which is preliminary data.</text>
</comment>
<evidence type="ECO:0000313" key="16">
    <source>
        <dbReference type="EMBL" id="GAA4469584.1"/>
    </source>
</evidence>
<comment type="catalytic activity">
    <reaction evidence="8">
        <text>(2S)-2-[5-amino-1-(5-phospho-beta-D-ribosyl)imidazole-4-carboxamido]succinate = 5-amino-1-(5-phospho-beta-D-ribosyl)imidazole-4-carboxamide + fumarate</text>
        <dbReference type="Rhea" id="RHEA:23920"/>
        <dbReference type="ChEBI" id="CHEBI:29806"/>
        <dbReference type="ChEBI" id="CHEBI:58443"/>
        <dbReference type="ChEBI" id="CHEBI:58475"/>
        <dbReference type="EC" id="4.3.2.2"/>
    </reaction>
    <physiologicalReaction direction="left-to-right" evidence="8">
        <dbReference type="Rhea" id="RHEA:23921"/>
    </physiologicalReaction>
</comment>
<dbReference type="PRINTS" id="PR00149">
    <property type="entry name" value="FUMRATELYASE"/>
</dbReference>
<dbReference type="PANTHER" id="PTHR43411">
    <property type="entry name" value="ADENYLOSUCCINATE LYASE"/>
    <property type="match status" value="1"/>
</dbReference>
<evidence type="ECO:0000259" key="15">
    <source>
        <dbReference type="Pfam" id="PF08328"/>
    </source>
</evidence>
<name>A0ABP8NQX0_9BACT</name>
<evidence type="ECO:0000256" key="1">
    <source>
        <dbReference type="ARBA" id="ARBA00004706"/>
    </source>
</evidence>
<comment type="pathway">
    <text evidence="2 13">Purine metabolism; AMP biosynthesis via de novo pathway; AMP from IMP: step 2/2.</text>
</comment>
<dbReference type="Pfam" id="PF00206">
    <property type="entry name" value="Lyase_1"/>
    <property type="match status" value="1"/>
</dbReference>
<reference evidence="17" key="1">
    <citation type="journal article" date="2019" name="Int. J. Syst. Evol. Microbiol.">
        <title>The Global Catalogue of Microorganisms (GCM) 10K type strain sequencing project: providing services to taxonomists for standard genome sequencing and annotation.</title>
        <authorList>
            <consortium name="The Broad Institute Genomics Platform"/>
            <consortium name="The Broad Institute Genome Sequencing Center for Infectious Disease"/>
            <person name="Wu L."/>
            <person name="Ma J."/>
        </authorList>
    </citation>
    <scope>NUCLEOTIDE SEQUENCE [LARGE SCALE GENOMIC DNA]</scope>
    <source>
        <strain evidence="17">JCM 32105</strain>
    </source>
</reference>
<dbReference type="Gene3D" id="1.20.200.10">
    <property type="entry name" value="Fumarase/aspartase (Central domain)"/>
    <property type="match status" value="1"/>
</dbReference>
<keyword evidence="7 13" id="KW-0456">Lyase</keyword>
<dbReference type="Gene3D" id="1.10.40.30">
    <property type="entry name" value="Fumarase/aspartase (C-terminal domain)"/>
    <property type="match status" value="1"/>
</dbReference>
<dbReference type="Proteomes" id="UP001500067">
    <property type="component" value="Unassembled WGS sequence"/>
</dbReference>
<dbReference type="CDD" id="cd01598">
    <property type="entry name" value="PurB"/>
    <property type="match status" value="1"/>
</dbReference>
<evidence type="ECO:0000256" key="6">
    <source>
        <dbReference type="ARBA" id="ARBA00022755"/>
    </source>
</evidence>
<comment type="function">
    <text evidence="9">Catalyzes two reactions in de novo purine nucleotide biosynthesis. Catalyzes the breakdown of 5-aminoimidazole- (N-succinylocarboxamide) ribotide (SAICAR or 2-[5-amino-1-(5-phospho-beta-D-ribosyl)imidazole-4-carboxamido]succinate) to 5-aminoimidazole-4-carboxamide ribotide (AICAR or 5-amino-1-(5-phospho-beta-D-ribosyl)imidazole-4-carboxamide) and fumarate, and of adenylosuccinate (ADS or N(6)-(1,2-dicarboxyethyl)-AMP) to adenosine monophosphate (AMP) and fumarate.</text>
</comment>
<comment type="pathway">
    <text evidence="1 13">Purine metabolism; IMP biosynthesis via de novo pathway; 5-amino-1-(5-phospho-D-ribosyl)imidazole-4-carboxamide from 5-amino-1-(5-phospho-D-ribosyl)imidazole-4-carboxylate: step 2/2.</text>
</comment>
<dbReference type="InterPro" id="IPR004769">
    <property type="entry name" value="Pur_lyase"/>
</dbReference>
<evidence type="ECO:0000256" key="11">
    <source>
        <dbReference type="ARBA" id="ARBA00049115"/>
    </source>
</evidence>
<evidence type="ECO:0000256" key="9">
    <source>
        <dbReference type="ARBA" id="ARBA00025012"/>
    </source>
</evidence>
<evidence type="ECO:0000256" key="2">
    <source>
        <dbReference type="ARBA" id="ARBA00004734"/>
    </source>
</evidence>
<dbReference type="Pfam" id="PF08328">
    <property type="entry name" value="ASL_C"/>
    <property type="match status" value="1"/>
</dbReference>
<dbReference type="NCBIfam" id="TIGR00928">
    <property type="entry name" value="purB"/>
    <property type="match status" value="1"/>
</dbReference>
<dbReference type="InterPro" id="IPR013539">
    <property type="entry name" value="PurB_C"/>
</dbReference>
<dbReference type="InterPro" id="IPR000362">
    <property type="entry name" value="Fumarate_lyase_fam"/>
</dbReference>
<evidence type="ECO:0000256" key="13">
    <source>
        <dbReference type="RuleBase" id="RU361172"/>
    </source>
</evidence>
<dbReference type="InterPro" id="IPR008948">
    <property type="entry name" value="L-Aspartase-like"/>
</dbReference>
<comment type="similarity">
    <text evidence="3 13">Belongs to the lyase 1 family. Adenylosuccinate lyase subfamily.</text>
</comment>
<evidence type="ECO:0000256" key="12">
    <source>
        <dbReference type="NCBIfam" id="TIGR00928"/>
    </source>
</evidence>